<dbReference type="OrthoDB" id="5852090at2759"/>
<evidence type="ECO:0000256" key="4">
    <source>
        <dbReference type="ARBA" id="ARBA00022723"/>
    </source>
</evidence>
<keyword evidence="11" id="KW-1185">Reference proteome</keyword>
<evidence type="ECO:0000256" key="6">
    <source>
        <dbReference type="ARBA" id="ARBA00048344"/>
    </source>
</evidence>
<comment type="subcellular location">
    <subcellularLocation>
        <location evidence="1">Cell membrane</location>
    </subcellularLocation>
</comment>
<evidence type="ECO:0000259" key="8">
    <source>
        <dbReference type="Pfam" id="PF02772"/>
    </source>
</evidence>
<accession>A0A7R9AJ34</accession>
<evidence type="ECO:0000256" key="5">
    <source>
        <dbReference type="ARBA" id="ARBA00022737"/>
    </source>
</evidence>
<dbReference type="GO" id="GO:0046872">
    <property type="term" value="F:metal ion binding"/>
    <property type="evidence" value="ECO:0007669"/>
    <property type="project" value="UniProtKB-KW"/>
</dbReference>
<dbReference type="EMBL" id="CAJPEV010014917">
    <property type="protein sequence ID" value="CAG0907060.1"/>
    <property type="molecule type" value="Genomic_DNA"/>
</dbReference>
<dbReference type="Pfam" id="PF23598">
    <property type="entry name" value="LRR_14"/>
    <property type="match status" value="1"/>
</dbReference>
<name>A0A7R9AJ34_9CRUS</name>
<dbReference type="AlphaFoldDB" id="A0A7R9AJ34"/>
<organism evidence="10">
    <name type="scientific">Darwinula stevensoni</name>
    <dbReference type="NCBI Taxonomy" id="69355"/>
    <lineage>
        <taxon>Eukaryota</taxon>
        <taxon>Metazoa</taxon>
        <taxon>Ecdysozoa</taxon>
        <taxon>Arthropoda</taxon>
        <taxon>Crustacea</taxon>
        <taxon>Oligostraca</taxon>
        <taxon>Ostracoda</taxon>
        <taxon>Podocopa</taxon>
        <taxon>Podocopida</taxon>
        <taxon>Darwinulocopina</taxon>
        <taxon>Darwinuloidea</taxon>
        <taxon>Darwinulidae</taxon>
        <taxon>Darwinula</taxon>
    </lineage>
</organism>
<protein>
    <recommendedName>
        <fullName evidence="12">Methionine adenosyltransferase</fullName>
    </recommendedName>
</protein>
<evidence type="ECO:0000256" key="3">
    <source>
        <dbReference type="ARBA" id="ARBA00022614"/>
    </source>
</evidence>
<feature type="non-terminal residue" evidence="10">
    <location>
        <position position="397"/>
    </location>
</feature>
<evidence type="ECO:0000259" key="7">
    <source>
        <dbReference type="Pfam" id="PF00438"/>
    </source>
</evidence>
<sequence>ISTWHGVKVDNSGFVTELKLPNNNLTGSVPDDIENLTHLRVLDFSGNKFNNNISSKIGNLANLDSLSLRNAKLTGTIPTELSNLAALKYLYLDNNTLVGPIPDKFGDLKNLLVLYINSNDLSGEIPTTLGNLRQLQQIYARDNVLSGPIPYALANIPALNTFVFDNNHLSGTLPDFSNTSMRTFLIHENPDLTGSLRASESVSEGHPDKVADQISDAILDNYLSFDPDSKVACETLVTTGQVILAGEINSKANINIQKTVRTVIKNIGYTKSEYLFEANSCGILSALHEQSPDINQGVDKINKEDQGAGDQGMMFGYASSETDNFMPLSLHISNKLLQELARIRKKELDLMPYLRPDAKAQVSVEYNDSHQPIRIHTIVISTQHDEFASDTGMKEKI</sequence>
<dbReference type="InterPro" id="IPR022631">
    <property type="entry name" value="ADOMET_SYNTHASE_CS"/>
</dbReference>
<dbReference type="GO" id="GO:0004478">
    <property type="term" value="F:methionine adenosyltransferase activity"/>
    <property type="evidence" value="ECO:0007669"/>
    <property type="project" value="UniProtKB-EC"/>
</dbReference>
<evidence type="ECO:0000313" key="10">
    <source>
        <dbReference type="EMBL" id="CAD7254963.1"/>
    </source>
</evidence>
<dbReference type="FunFam" id="3.80.10.10:FF:000383">
    <property type="entry name" value="Leucine-rich repeat receptor protein kinase EMS1"/>
    <property type="match status" value="1"/>
</dbReference>
<keyword evidence="5" id="KW-0677">Repeat</keyword>
<feature type="non-terminal residue" evidence="10">
    <location>
        <position position="1"/>
    </location>
</feature>
<dbReference type="SUPFAM" id="SSF55973">
    <property type="entry name" value="S-adenosylmethionine synthetase"/>
    <property type="match status" value="2"/>
</dbReference>
<dbReference type="Gene3D" id="3.30.300.10">
    <property type="match status" value="3"/>
</dbReference>
<dbReference type="GO" id="GO:0005886">
    <property type="term" value="C:plasma membrane"/>
    <property type="evidence" value="ECO:0007669"/>
    <property type="project" value="UniProtKB-SubCell"/>
</dbReference>
<reference evidence="10" key="1">
    <citation type="submission" date="2020-11" db="EMBL/GenBank/DDBJ databases">
        <authorList>
            <person name="Tran Van P."/>
        </authorList>
    </citation>
    <scope>NUCLEOTIDE SEQUENCE</scope>
</reference>
<dbReference type="InterPro" id="IPR022628">
    <property type="entry name" value="S-AdoMet_synt_N"/>
</dbReference>
<dbReference type="Pfam" id="PF00438">
    <property type="entry name" value="S-AdoMet_synt_N"/>
    <property type="match status" value="1"/>
</dbReference>
<dbReference type="FunFam" id="3.80.10.10:FF:000041">
    <property type="entry name" value="LRR receptor-like serine/threonine-protein kinase ERECTA"/>
    <property type="match status" value="1"/>
</dbReference>
<dbReference type="InterPro" id="IPR002133">
    <property type="entry name" value="S-AdoMet_synthetase"/>
</dbReference>
<dbReference type="InterPro" id="IPR055414">
    <property type="entry name" value="LRR_R13L4/SHOC2-like"/>
</dbReference>
<comment type="catalytic activity">
    <reaction evidence="6">
        <text>L-methionine + ATP + H2O = S-adenosyl-L-methionine + phosphate + diphosphate</text>
        <dbReference type="Rhea" id="RHEA:21080"/>
        <dbReference type="ChEBI" id="CHEBI:15377"/>
        <dbReference type="ChEBI" id="CHEBI:30616"/>
        <dbReference type="ChEBI" id="CHEBI:33019"/>
        <dbReference type="ChEBI" id="CHEBI:43474"/>
        <dbReference type="ChEBI" id="CHEBI:57844"/>
        <dbReference type="ChEBI" id="CHEBI:59789"/>
        <dbReference type="EC" id="2.5.1.6"/>
    </reaction>
</comment>
<dbReference type="Proteomes" id="UP000677054">
    <property type="component" value="Unassembled WGS sequence"/>
</dbReference>
<dbReference type="EMBL" id="LR914435">
    <property type="protein sequence ID" value="CAD7254963.1"/>
    <property type="molecule type" value="Genomic_DNA"/>
</dbReference>
<gene>
    <name evidence="10" type="ORF">DSTB1V02_LOCUS14709</name>
</gene>
<dbReference type="InterPro" id="IPR032675">
    <property type="entry name" value="LRR_dom_sf"/>
</dbReference>
<dbReference type="Gene3D" id="3.80.10.10">
    <property type="entry name" value="Ribonuclease Inhibitor"/>
    <property type="match status" value="2"/>
</dbReference>
<evidence type="ECO:0000256" key="2">
    <source>
        <dbReference type="ARBA" id="ARBA00022475"/>
    </source>
</evidence>
<dbReference type="SUPFAM" id="SSF52058">
    <property type="entry name" value="L domain-like"/>
    <property type="match status" value="1"/>
</dbReference>
<keyword evidence="2" id="KW-1003">Cell membrane</keyword>
<feature type="domain" description="Disease resistance R13L4/SHOC-2-like LRR" evidence="9">
    <location>
        <begin position="33"/>
        <end position="137"/>
    </location>
</feature>
<dbReference type="GO" id="GO:0005524">
    <property type="term" value="F:ATP binding"/>
    <property type="evidence" value="ECO:0007669"/>
    <property type="project" value="InterPro"/>
</dbReference>
<dbReference type="InterPro" id="IPR022636">
    <property type="entry name" value="S-AdoMet_synthetase_sfam"/>
</dbReference>
<keyword evidence="4" id="KW-0479">Metal-binding</keyword>
<feature type="domain" description="S-adenosylmethionine synthetase central" evidence="8">
    <location>
        <begin position="305"/>
        <end position="396"/>
    </location>
</feature>
<feature type="domain" description="S-adenosylmethionine synthetase N-terminal" evidence="7">
    <location>
        <begin position="197"/>
        <end position="292"/>
    </location>
</feature>
<dbReference type="InterPro" id="IPR022629">
    <property type="entry name" value="S-AdoMet_synt_central"/>
</dbReference>
<proteinExistence type="predicted"/>
<dbReference type="Pfam" id="PF02772">
    <property type="entry name" value="S-AdoMet_synt_M"/>
    <property type="match status" value="1"/>
</dbReference>
<evidence type="ECO:0008006" key="12">
    <source>
        <dbReference type="Google" id="ProtNLM"/>
    </source>
</evidence>
<dbReference type="PROSITE" id="PS00376">
    <property type="entry name" value="ADOMET_SYNTHASE_1"/>
    <property type="match status" value="1"/>
</dbReference>
<evidence type="ECO:0000313" key="11">
    <source>
        <dbReference type="Proteomes" id="UP000677054"/>
    </source>
</evidence>
<dbReference type="PANTHER" id="PTHR11964">
    <property type="entry name" value="S-ADENOSYLMETHIONINE SYNTHETASE"/>
    <property type="match status" value="1"/>
</dbReference>
<dbReference type="GO" id="GO:0006556">
    <property type="term" value="P:S-adenosylmethionine biosynthetic process"/>
    <property type="evidence" value="ECO:0007669"/>
    <property type="project" value="InterPro"/>
</dbReference>
<evidence type="ECO:0000256" key="1">
    <source>
        <dbReference type="ARBA" id="ARBA00004236"/>
    </source>
</evidence>
<keyword evidence="3" id="KW-0433">Leucine-rich repeat</keyword>
<keyword evidence="2" id="KW-0472">Membrane</keyword>
<evidence type="ECO:0000259" key="9">
    <source>
        <dbReference type="Pfam" id="PF23598"/>
    </source>
</evidence>